<dbReference type="SUPFAM" id="SSF52266">
    <property type="entry name" value="SGNH hydrolase"/>
    <property type="match status" value="1"/>
</dbReference>
<evidence type="ECO:0000313" key="5">
    <source>
        <dbReference type="Proteomes" id="UP001163821"/>
    </source>
</evidence>
<dbReference type="Proteomes" id="UP001163821">
    <property type="component" value="Unassembled WGS sequence"/>
</dbReference>
<evidence type="ECO:0000313" key="4">
    <source>
        <dbReference type="EMBL" id="MCW0481882.1"/>
    </source>
</evidence>
<evidence type="ECO:0000259" key="3">
    <source>
        <dbReference type="Pfam" id="PF03629"/>
    </source>
</evidence>
<feature type="domain" description="Sialate O-acetylesterase" evidence="3">
    <location>
        <begin position="423"/>
        <end position="530"/>
    </location>
</feature>
<keyword evidence="2" id="KW-0732">Signal</keyword>
<dbReference type="AlphaFoldDB" id="A0AA41Y684"/>
<sequence>MKKLTAAFLLAFFIMGSARADVKLARIFSSNMVLQHGLNNPVWGWADKGEKITVLFAGKTITTKAGKDGKWQVKLPAMEYGGPYTLLVEGKNQLKLDNILIGEVWVCSGQSNMEWVVANSNNSAREMAAANYPNLRMFTVPQKVAQHPVEDVDGGEWEVCSPETVGHFSAVGYFFARNLQKELDVPIGMIHTSWGGTVAETWISPQNIEKDPDFAAALSELKQLDLSKYRQQRVEKMAALFGGELPSKDTGLQDGKAVFAAADLADQNWTSLPVPQLWEAAGYPDVDGVAWYRTKINLTKAQAEQAAELHLGKVDDTDMTWVNDRLAGQTNRYDLDRIYLLEPGTLKEGENVLAVRVVDTGGGGGIYGEPAELFLKVGAEKIELAGNWKFKMTEVAVGSMELGPNSYPTLLYNGMLEPLIPYGIKGAIWYQGESNADRAVQYRRVFQTLIKDWRQQWGLGDFPFFWVQLANFMQPAVQPVESSWAELREAQTMALELPNTGQALAIDIGEANDIHPRNKQDVGKRLALNALKVAYGKEVVHSGPVYESMEVNGNQVIIHFKETGSGLLAKDKYGYLKAFAIAGADKKFYWAKGEIRDSKSVVVYSDEVEKPVAVRFGWADNPDDLNLYNREGLPAIPFRTDTWEGITK</sequence>
<dbReference type="GO" id="GO:0005975">
    <property type="term" value="P:carbohydrate metabolic process"/>
    <property type="evidence" value="ECO:0007669"/>
    <property type="project" value="TreeGrafter"/>
</dbReference>
<feature type="signal peptide" evidence="2">
    <location>
        <begin position="1"/>
        <end position="20"/>
    </location>
</feature>
<dbReference type="EMBL" id="JAPAAF010000003">
    <property type="protein sequence ID" value="MCW0481882.1"/>
    <property type="molecule type" value="Genomic_DNA"/>
</dbReference>
<dbReference type="RefSeq" id="WP_282590492.1">
    <property type="nucleotide sequence ID" value="NZ_JAPAAF010000003.1"/>
</dbReference>
<evidence type="ECO:0000256" key="2">
    <source>
        <dbReference type="SAM" id="SignalP"/>
    </source>
</evidence>
<reference evidence="4" key="1">
    <citation type="submission" date="2022-10" db="EMBL/GenBank/DDBJ databases">
        <title>Gaoshiqiia sediminis gen. nov., sp. nov., isolated from coastal sediment.</title>
        <authorList>
            <person name="Yu W.X."/>
            <person name="Mu D.S."/>
            <person name="Du J.Z."/>
            <person name="Liang Y.Q."/>
        </authorList>
    </citation>
    <scope>NUCLEOTIDE SEQUENCE</scope>
    <source>
        <strain evidence="4">A06</strain>
    </source>
</reference>
<dbReference type="Gene3D" id="3.40.50.1110">
    <property type="entry name" value="SGNH hydrolase"/>
    <property type="match status" value="2"/>
</dbReference>
<dbReference type="PANTHER" id="PTHR22901:SF0">
    <property type="entry name" value="SIALATE O-ACETYLESTERASE"/>
    <property type="match status" value="1"/>
</dbReference>
<gene>
    <name evidence="4" type="ORF">N2K84_04010</name>
</gene>
<dbReference type="GO" id="GO:0001681">
    <property type="term" value="F:sialate O-acetylesterase activity"/>
    <property type="evidence" value="ECO:0007669"/>
    <property type="project" value="InterPro"/>
</dbReference>
<dbReference type="InterPro" id="IPR039329">
    <property type="entry name" value="SIAE"/>
</dbReference>
<dbReference type="SUPFAM" id="SSF49785">
    <property type="entry name" value="Galactose-binding domain-like"/>
    <property type="match status" value="1"/>
</dbReference>
<organism evidence="4 5">
    <name type="scientific">Gaoshiqia sediminis</name>
    <dbReference type="NCBI Taxonomy" id="2986998"/>
    <lineage>
        <taxon>Bacteria</taxon>
        <taxon>Pseudomonadati</taxon>
        <taxon>Bacteroidota</taxon>
        <taxon>Bacteroidia</taxon>
        <taxon>Marinilabiliales</taxon>
        <taxon>Prolixibacteraceae</taxon>
        <taxon>Gaoshiqia</taxon>
    </lineage>
</organism>
<accession>A0AA41Y684</accession>
<evidence type="ECO:0000256" key="1">
    <source>
        <dbReference type="ARBA" id="ARBA00022801"/>
    </source>
</evidence>
<dbReference type="Pfam" id="PF03629">
    <property type="entry name" value="SASA"/>
    <property type="match status" value="1"/>
</dbReference>
<dbReference type="PANTHER" id="PTHR22901">
    <property type="entry name" value="SIALATE O-ACETYLESTERASE"/>
    <property type="match status" value="1"/>
</dbReference>
<comment type="caution">
    <text evidence="4">The sequence shown here is derived from an EMBL/GenBank/DDBJ whole genome shotgun (WGS) entry which is preliminary data.</text>
</comment>
<keyword evidence="5" id="KW-1185">Reference proteome</keyword>
<proteinExistence type="predicted"/>
<dbReference type="InterPro" id="IPR005181">
    <property type="entry name" value="SASA"/>
</dbReference>
<feature type="chain" id="PRO_5041332522" description="Sialate O-acetylesterase domain-containing protein" evidence="2">
    <location>
        <begin position="21"/>
        <end position="648"/>
    </location>
</feature>
<keyword evidence="1" id="KW-0378">Hydrolase</keyword>
<name>A0AA41Y684_9BACT</name>
<protein>
    <recommendedName>
        <fullName evidence="3">Sialate O-acetylesterase domain-containing protein</fullName>
    </recommendedName>
</protein>
<dbReference type="InterPro" id="IPR008979">
    <property type="entry name" value="Galactose-bd-like_sf"/>
</dbReference>
<dbReference type="InterPro" id="IPR036514">
    <property type="entry name" value="SGNH_hydro_sf"/>
</dbReference>